<dbReference type="Proteomes" id="UP000484875">
    <property type="component" value="Unassembled WGS sequence"/>
</dbReference>
<organism evidence="2 3">
    <name type="scientific">Duganella vulcania</name>
    <dbReference type="NCBI Taxonomy" id="2692166"/>
    <lineage>
        <taxon>Bacteria</taxon>
        <taxon>Pseudomonadati</taxon>
        <taxon>Pseudomonadota</taxon>
        <taxon>Betaproteobacteria</taxon>
        <taxon>Burkholderiales</taxon>
        <taxon>Oxalobacteraceae</taxon>
        <taxon>Telluria group</taxon>
        <taxon>Duganella</taxon>
    </lineage>
</organism>
<proteinExistence type="predicted"/>
<evidence type="ECO:0008006" key="4">
    <source>
        <dbReference type="Google" id="ProtNLM"/>
    </source>
</evidence>
<dbReference type="PROSITE" id="PS51257">
    <property type="entry name" value="PROKAR_LIPOPROTEIN"/>
    <property type="match status" value="1"/>
</dbReference>
<evidence type="ECO:0000313" key="2">
    <source>
        <dbReference type="EMBL" id="MYN16385.1"/>
    </source>
</evidence>
<comment type="caution">
    <text evidence="2">The sequence shown here is derived from an EMBL/GenBank/DDBJ whole genome shotgun (WGS) entry which is preliminary data.</text>
</comment>
<feature type="chain" id="PRO_5032849742" description="Lipoprotein" evidence="1">
    <location>
        <begin position="22"/>
        <end position="227"/>
    </location>
</feature>
<dbReference type="AlphaFoldDB" id="A0A845HFM2"/>
<sequence>MKSMCFALLVFALAGCTTVTVVEGNKVEEAVGNLPQLGVTSSVPVGEVLFSQFRYWRKTGYVLRDSANVSIGGGQVHVSSGDFLVKSIVEGKTAYCTEKPAFSMIVGGKTACFTDRENKNVLNEVKVASDVMWWSSELTTPLAYATSEIVVPRQDAMKRELIYQGISKDVLRLTYREYFNDMARPAFFQDVTYDVSTFPAEITFKSVRLRILSAGNKGIIYQALSGF</sequence>
<keyword evidence="3" id="KW-1185">Reference proteome</keyword>
<protein>
    <recommendedName>
        <fullName evidence="4">Lipoprotein</fullName>
    </recommendedName>
</protein>
<dbReference type="EMBL" id="WWCV01000008">
    <property type="protein sequence ID" value="MYN16385.1"/>
    <property type="molecule type" value="Genomic_DNA"/>
</dbReference>
<keyword evidence="1" id="KW-0732">Signal</keyword>
<accession>A0A845HFM2</accession>
<reference evidence="2 3" key="1">
    <citation type="submission" date="2019-12" db="EMBL/GenBank/DDBJ databases">
        <title>Novel species isolated from a subtropical stream in China.</title>
        <authorList>
            <person name="Lu H."/>
        </authorList>
    </citation>
    <scope>NUCLEOTIDE SEQUENCE [LARGE SCALE GENOMIC DNA]</scope>
    <source>
        <strain evidence="2 3">FT107W</strain>
    </source>
</reference>
<dbReference type="RefSeq" id="WP_161089105.1">
    <property type="nucleotide sequence ID" value="NZ_WWCV01000008.1"/>
</dbReference>
<gene>
    <name evidence="2" type="ORF">GTP81_06430</name>
</gene>
<name>A0A845HFM2_9BURK</name>
<feature type="signal peptide" evidence="1">
    <location>
        <begin position="1"/>
        <end position="21"/>
    </location>
</feature>
<evidence type="ECO:0000256" key="1">
    <source>
        <dbReference type="SAM" id="SignalP"/>
    </source>
</evidence>
<evidence type="ECO:0000313" key="3">
    <source>
        <dbReference type="Proteomes" id="UP000484875"/>
    </source>
</evidence>